<reference evidence="1" key="1">
    <citation type="submission" date="2020-07" db="EMBL/GenBank/DDBJ databases">
        <authorList>
            <person name="Pettersson B.M.F."/>
            <person name="Behra P.R.K."/>
            <person name="Ramesh M."/>
            <person name="Das S."/>
            <person name="Dasgupta S."/>
            <person name="Kirsebom L.A."/>
        </authorList>
    </citation>
    <scope>NUCLEOTIDE SEQUENCE</scope>
    <source>
        <strain evidence="1">CCUG 55640</strain>
    </source>
</reference>
<reference evidence="1" key="2">
    <citation type="journal article" date="2022" name="BMC Genomics">
        <title>Comparative genome analysis of mycobacteria focusing on tRNA and non-coding RNA.</title>
        <authorList>
            <person name="Behra P.R.K."/>
            <person name="Pettersson B.M.F."/>
            <person name="Ramesh M."/>
            <person name="Das S."/>
            <person name="Dasgupta S."/>
            <person name="Kirsebom L.A."/>
        </authorList>
    </citation>
    <scope>NUCLEOTIDE SEQUENCE</scope>
    <source>
        <strain evidence="1">CCUG 55640</strain>
    </source>
</reference>
<name>A0AA41XVJ7_9MYCO</name>
<proteinExistence type="predicted"/>
<comment type="caution">
    <text evidence="1">The sequence shown here is derived from an EMBL/GenBank/DDBJ whole genome shotgun (WGS) entry which is preliminary data.</text>
</comment>
<gene>
    <name evidence="1" type="ORF">H7K38_23505</name>
</gene>
<dbReference type="AlphaFoldDB" id="A0AA41XVJ7"/>
<evidence type="ECO:0000313" key="1">
    <source>
        <dbReference type="EMBL" id="MCV7381585.1"/>
    </source>
</evidence>
<dbReference type="Proteomes" id="UP001141650">
    <property type="component" value="Unassembled WGS sequence"/>
</dbReference>
<dbReference type="RefSeq" id="WP_142276357.1">
    <property type="nucleotide sequence ID" value="NZ_JACKVH010000022.1"/>
</dbReference>
<evidence type="ECO:0000313" key="2">
    <source>
        <dbReference type="Proteomes" id="UP001141650"/>
    </source>
</evidence>
<dbReference type="EMBL" id="JACKVH010000022">
    <property type="protein sequence ID" value="MCV7381585.1"/>
    <property type="molecule type" value="Genomic_DNA"/>
</dbReference>
<organism evidence="1 2">
    <name type="scientific">Mycobacterium alsense</name>
    <dbReference type="NCBI Taxonomy" id="324058"/>
    <lineage>
        <taxon>Bacteria</taxon>
        <taxon>Bacillati</taxon>
        <taxon>Actinomycetota</taxon>
        <taxon>Actinomycetes</taxon>
        <taxon>Mycobacteriales</taxon>
        <taxon>Mycobacteriaceae</taxon>
        <taxon>Mycobacterium</taxon>
    </lineage>
</organism>
<protein>
    <submittedName>
        <fullName evidence="1">Uncharacterized protein</fullName>
    </submittedName>
</protein>
<sequence>MAKKPDIPGDVNRPMLWQLADRWEDRWRDYRGLSPLDRFIWKQAWQELVNVLGERFPKGKK</sequence>
<accession>A0AA41XVJ7</accession>